<evidence type="ECO:0000313" key="4">
    <source>
        <dbReference type="Proteomes" id="UP000482084"/>
    </source>
</evidence>
<dbReference type="OrthoDB" id="3240436at2"/>
<keyword evidence="4" id="KW-1185">Reference proteome</keyword>
<dbReference type="Proteomes" id="UP000469943">
    <property type="component" value="Unassembled WGS sequence"/>
</dbReference>
<dbReference type="AlphaFoldDB" id="A0A6L4WY47"/>
<organism evidence="1 4">
    <name type="scientific">Bifidobacterium ramosum</name>
    <dbReference type="NCBI Taxonomy" id="1798158"/>
    <lineage>
        <taxon>Bacteria</taxon>
        <taxon>Bacillati</taxon>
        <taxon>Actinomycetota</taxon>
        <taxon>Actinomycetes</taxon>
        <taxon>Bifidobacteriales</taxon>
        <taxon>Bifidobacteriaceae</taxon>
        <taxon>Bifidobacterium</taxon>
    </lineage>
</organism>
<dbReference type="EMBL" id="WHZX01000004">
    <property type="protein sequence ID" value="NEG71825.1"/>
    <property type="molecule type" value="Genomic_DNA"/>
</dbReference>
<reference evidence="2 3" key="1">
    <citation type="submission" date="2019-10" db="EMBL/GenBank/DDBJ databases">
        <title>Bifidobacterium from non-human primates.</title>
        <authorList>
            <person name="Modesto M."/>
        </authorList>
    </citation>
    <scope>NUCLEOTIDE SEQUENCE [LARGE SCALE GENOMIC DNA]</scope>
    <source>
        <strain evidence="2 3">TREM</strain>
    </source>
</reference>
<evidence type="ECO:0000313" key="2">
    <source>
        <dbReference type="EMBL" id="NEG71825.1"/>
    </source>
</evidence>
<dbReference type="RefSeq" id="WP_152358896.1">
    <property type="nucleotide sequence ID" value="NZ_WBSM01000011.1"/>
</dbReference>
<evidence type="ECO:0000313" key="3">
    <source>
        <dbReference type="Proteomes" id="UP000469943"/>
    </source>
</evidence>
<reference evidence="1 4" key="2">
    <citation type="submission" date="2019-10" db="EMBL/GenBank/DDBJ databases">
        <title>Characterization of the phylogenetic diversity of two novel species belonging to the genus Bifidobacterium: Bifidobacterium cebidarum sp. nov. and Bifidobacterium leontopitheci sp. nov.</title>
        <authorList>
            <person name="Lugli G.A."/>
            <person name="Duranti S."/>
            <person name="Milani C."/>
            <person name="Turroni F."/>
            <person name="Ventura M."/>
        </authorList>
    </citation>
    <scope>NUCLEOTIDE SEQUENCE [LARGE SCALE GENOMIC DNA]</scope>
    <source>
        <strain evidence="1 4">DSM 100688</strain>
    </source>
</reference>
<comment type="caution">
    <text evidence="1">The sequence shown here is derived from an EMBL/GenBank/DDBJ whole genome shotgun (WGS) entry which is preliminary data.</text>
</comment>
<name>A0A6L4WY47_9BIFI</name>
<proteinExistence type="predicted"/>
<accession>A0A6L4WY47</accession>
<dbReference type="Proteomes" id="UP000482084">
    <property type="component" value="Unassembled WGS sequence"/>
</dbReference>
<sequence length="179" mass="20653">MTATTNDIMLDLIMRADTAQLLTTLVRRQNVNTTVSTAMLPSVVYFDDLIEQFKDDDTGLPPLEDENDGDNRLRCVYAYNGIESDDDFADLRDPKSAERDDCQETPQYYIKAYSSDPGDAKPTLETYYYYPRHFALNLGYLCDTMARRTPVMEMKRYMLRGELPPRYTIQEWGPIASLQ</sequence>
<evidence type="ECO:0000313" key="1">
    <source>
        <dbReference type="EMBL" id="KAB8287112.1"/>
    </source>
</evidence>
<dbReference type="EMBL" id="WBSM01000011">
    <property type="protein sequence ID" value="KAB8287112.1"/>
    <property type="molecule type" value="Genomic_DNA"/>
</dbReference>
<protein>
    <submittedName>
        <fullName evidence="1">Uncharacterized protein</fullName>
    </submittedName>
</protein>
<gene>
    <name evidence="1" type="ORF">DSM100688_1887</name>
    <name evidence="2" type="ORF">GFD24_06300</name>
</gene>